<dbReference type="Proteomes" id="UP001162992">
    <property type="component" value="Chromosome 2"/>
</dbReference>
<evidence type="ECO:0000313" key="1">
    <source>
        <dbReference type="EMBL" id="KAJ7566516.1"/>
    </source>
</evidence>
<protein>
    <submittedName>
        <fullName evidence="1">Uncharacterized protein</fullName>
    </submittedName>
</protein>
<gene>
    <name evidence="1" type="ORF">O6H91_02G106800</name>
</gene>
<keyword evidence="2" id="KW-1185">Reference proteome</keyword>
<sequence length="831" mass="92563">MECNRDEALRAVDIAERKIAMQDYTSAKKLLLKAQQLYPSLDKVSRMLAVVEVHTIAQAKAPGTEIDCYQLLQVDTTADDSIIKKNYRRLALLLHPDKNKSPGAEAAFKLIGEAWAVLSDKTKRTFYDAKRALAGNNCKVTKAPTKKQGQNGHSNLPQTQVPNATANYQPNNHAGSFWTACPHCKMQYEYYKTYLNFNLKCNKCLNVFVARDIHDASVNGMNTSFGYPNSHASVGTQQPQGFMFYPGLHNSFGGSSFPGSGATRVATGSAVPSAATGRDTMNKVYGGSSFPGSDTAQVSTGNAVPGAATGRDTMNKGGHNFPGSGFAQVATGSAVPSATTGRDTTNKRGSNFPGSANAQVATGIPSAGTGRDTINKVHCSQGGVKSAQKVFEEIKRDPAAVRHRVAKQDLDRVNQKGKEEEENLNENLKKQQAIDDLVMKRKKKDEEAVARRKVQDSRSRKRLKKATPRDEDEYEHEEEYEEEVKKLNRLVSDSQEGPHDAAMECEIRRSSRKRNNIDYNFDGSDDDDLVAFPRSRRRGKADVRATAELQNCDTVPIEVHRSPERQLDEQDDSDDEPFSDDEPDSDDEQHGIPVPDPDFYVFDQDRLEKCFSVGQIWAVYDDLDGMPRFYCRIIKVISSDRFGVSMKWLEALPAFNETPGRIAGLSVACGEFKHTKRQHTENNISLFSHVMKVDMAHKNVVKIYPRKGEIWALFRDWDLEEFRILTADQAKSWKFEIVEVSTDFSEETGVHVVSLVKVVGYKTVFARNVKGCSPVGKWFPSNELLRFSHMVPSWKIVGKEPVSVLNGSWDLDPASLPLELIHEPAHQNVDR</sequence>
<dbReference type="EMBL" id="CM055093">
    <property type="protein sequence ID" value="KAJ7566516.1"/>
    <property type="molecule type" value="Genomic_DNA"/>
</dbReference>
<organism evidence="1 2">
    <name type="scientific">Diphasiastrum complanatum</name>
    <name type="common">Issler's clubmoss</name>
    <name type="synonym">Lycopodium complanatum</name>
    <dbReference type="NCBI Taxonomy" id="34168"/>
    <lineage>
        <taxon>Eukaryota</taxon>
        <taxon>Viridiplantae</taxon>
        <taxon>Streptophyta</taxon>
        <taxon>Embryophyta</taxon>
        <taxon>Tracheophyta</taxon>
        <taxon>Lycopodiopsida</taxon>
        <taxon>Lycopodiales</taxon>
        <taxon>Lycopodiaceae</taxon>
        <taxon>Lycopodioideae</taxon>
        <taxon>Diphasiastrum</taxon>
    </lineage>
</organism>
<proteinExistence type="predicted"/>
<evidence type="ECO:0000313" key="2">
    <source>
        <dbReference type="Proteomes" id="UP001162992"/>
    </source>
</evidence>
<reference evidence="2" key="1">
    <citation type="journal article" date="2024" name="Proc. Natl. Acad. Sci. U.S.A.">
        <title>Extraordinary preservation of gene collinearity over three hundred million years revealed in homosporous lycophytes.</title>
        <authorList>
            <person name="Li C."/>
            <person name="Wickell D."/>
            <person name="Kuo L.Y."/>
            <person name="Chen X."/>
            <person name="Nie B."/>
            <person name="Liao X."/>
            <person name="Peng D."/>
            <person name="Ji J."/>
            <person name="Jenkins J."/>
            <person name="Williams M."/>
            <person name="Shu S."/>
            <person name="Plott C."/>
            <person name="Barry K."/>
            <person name="Rajasekar S."/>
            <person name="Grimwood J."/>
            <person name="Han X."/>
            <person name="Sun S."/>
            <person name="Hou Z."/>
            <person name="He W."/>
            <person name="Dai G."/>
            <person name="Sun C."/>
            <person name="Schmutz J."/>
            <person name="Leebens-Mack J.H."/>
            <person name="Li F.W."/>
            <person name="Wang L."/>
        </authorList>
    </citation>
    <scope>NUCLEOTIDE SEQUENCE [LARGE SCALE GENOMIC DNA]</scope>
    <source>
        <strain evidence="2">cv. PW_Plant_1</strain>
    </source>
</reference>
<accession>A0ACC2EJ60</accession>
<name>A0ACC2EJ60_DIPCM</name>
<comment type="caution">
    <text evidence="1">The sequence shown here is derived from an EMBL/GenBank/DDBJ whole genome shotgun (WGS) entry which is preliminary data.</text>
</comment>